<dbReference type="GO" id="GO:0008270">
    <property type="term" value="F:zinc ion binding"/>
    <property type="evidence" value="ECO:0007669"/>
    <property type="project" value="UniProtKB-KW"/>
</dbReference>
<dbReference type="Pfam" id="PF00641">
    <property type="entry name" value="Zn_ribbon_RanBP"/>
    <property type="match status" value="1"/>
</dbReference>
<gene>
    <name evidence="6" type="ORF">AK812_SmicGene30094</name>
</gene>
<evidence type="ECO:0000256" key="3">
    <source>
        <dbReference type="ARBA" id="ARBA00022833"/>
    </source>
</evidence>
<dbReference type="PANTHER" id="PTHR23111:SF40">
    <property type="entry name" value="RNA-BINDING PROTEIN INVOLVED IN HETEROCHROMATIN ASSEMBLY-RELATED"/>
    <property type="match status" value="1"/>
</dbReference>
<evidence type="ECO:0000313" key="6">
    <source>
        <dbReference type="EMBL" id="OLP88556.1"/>
    </source>
</evidence>
<evidence type="ECO:0000256" key="4">
    <source>
        <dbReference type="PROSITE-ProRule" id="PRU00322"/>
    </source>
</evidence>
<dbReference type="OMA" id="NIGNCGA"/>
<keyword evidence="7" id="KW-1185">Reference proteome</keyword>
<evidence type="ECO:0000256" key="1">
    <source>
        <dbReference type="ARBA" id="ARBA00022723"/>
    </source>
</evidence>
<dbReference type="InterPro" id="IPR036443">
    <property type="entry name" value="Znf_RanBP2_sf"/>
</dbReference>
<feature type="domain" description="RanBP2-type" evidence="5">
    <location>
        <begin position="274"/>
        <end position="303"/>
    </location>
</feature>
<dbReference type="SUPFAM" id="SSF90209">
    <property type="entry name" value="Ran binding protein zinc finger-like"/>
    <property type="match status" value="4"/>
</dbReference>
<proteinExistence type="predicted"/>
<sequence length="317" mass="33060">MILCQFVMTKGWGSLLYRKMSDFKEGDWMCSQCGDHQFARNTTCRKCGNPRDGGAGGGGGRMQAVQPTAHRGDFKEGDWICSECGDHQFARNETCRKCGAPRPATSAGLGGLGSLGGMAGLGGFPAIGQSQAFRASALAGVPGAASVPPQYIEQAAALLGVLPPRGSVASALPVAQTASLSGGFKPGDWNCPSCGDHQFGRNSTCRKCGTPKPADVSASRHIEDRHYDRAERPAAGAPNVYGIAGSLLADIQARAAGGAQRNSSVLSSNNQAMKPGDWICSSCGDLQFARNEACRKCGAAKPREAAREMTMSARKAD</sequence>
<accession>A0A1Q9D055</accession>
<dbReference type="PANTHER" id="PTHR23111">
    <property type="entry name" value="ZINC FINGER PROTEIN"/>
    <property type="match status" value="1"/>
</dbReference>
<dbReference type="PROSITE" id="PS50199">
    <property type="entry name" value="ZF_RANBP2_2"/>
    <property type="match status" value="4"/>
</dbReference>
<name>A0A1Q9D055_SYMMI</name>
<feature type="domain" description="RanBP2-type" evidence="5">
    <location>
        <begin position="24"/>
        <end position="53"/>
    </location>
</feature>
<reference evidence="6 7" key="1">
    <citation type="submission" date="2016-02" db="EMBL/GenBank/DDBJ databases">
        <title>Genome analysis of coral dinoflagellate symbionts highlights evolutionary adaptations to a symbiotic lifestyle.</title>
        <authorList>
            <person name="Aranda M."/>
            <person name="Li Y."/>
            <person name="Liew Y.J."/>
            <person name="Baumgarten S."/>
            <person name="Simakov O."/>
            <person name="Wilson M."/>
            <person name="Piel J."/>
            <person name="Ashoor H."/>
            <person name="Bougouffa S."/>
            <person name="Bajic V.B."/>
            <person name="Ryu T."/>
            <person name="Ravasi T."/>
            <person name="Bayer T."/>
            <person name="Micklem G."/>
            <person name="Kim H."/>
            <person name="Bhak J."/>
            <person name="Lajeunesse T.C."/>
            <person name="Voolstra C.R."/>
        </authorList>
    </citation>
    <scope>NUCLEOTIDE SEQUENCE [LARGE SCALE GENOMIC DNA]</scope>
    <source>
        <strain evidence="6 7">CCMP2467</strain>
    </source>
</reference>
<keyword evidence="2 4" id="KW-0863">Zinc-finger</keyword>
<dbReference type="EMBL" id="LSRX01000806">
    <property type="protein sequence ID" value="OLP88556.1"/>
    <property type="molecule type" value="Genomic_DNA"/>
</dbReference>
<organism evidence="6 7">
    <name type="scientific">Symbiodinium microadriaticum</name>
    <name type="common">Dinoflagellate</name>
    <name type="synonym">Zooxanthella microadriatica</name>
    <dbReference type="NCBI Taxonomy" id="2951"/>
    <lineage>
        <taxon>Eukaryota</taxon>
        <taxon>Sar</taxon>
        <taxon>Alveolata</taxon>
        <taxon>Dinophyceae</taxon>
        <taxon>Suessiales</taxon>
        <taxon>Symbiodiniaceae</taxon>
        <taxon>Symbiodinium</taxon>
    </lineage>
</organism>
<dbReference type="GO" id="GO:0003729">
    <property type="term" value="F:mRNA binding"/>
    <property type="evidence" value="ECO:0007669"/>
    <property type="project" value="TreeGrafter"/>
</dbReference>
<evidence type="ECO:0000313" key="7">
    <source>
        <dbReference type="Proteomes" id="UP000186817"/>
    </source>
</evidence>
<keyword evidence="3" id="KW-0862">Zinc</keyword>
<feature type="domain" description="RanBP2-type" evidence="5">
    <location>
        <begin position="185"/>
        <end position="214"/>
    </location>
</feature>
<dbReference type="SMART" id="SM00547">
    <property type="entry name" value="ZnF_RBZ"/>
    <property type="match status" value="4"/>
</dbReference>
<dbReference type="OrthoDB" id="430695at2759"/>
<evidence type="ECO:0000256" key="2">
    <source>
        <dbReference type="ARBA" id="ARBA00022771"/>
    </source>
</evidence>
<comment type="caution">
    <text evidence="6">The sequence shown here is derived from an EMBL/GenBank/DDBJ whole genome shotgun (WGS) entry which is preliminary data.</text>
</comment>
<evidence type="ECO:0000259" key="5">
    <source>
        <dbReference type="PROSITE" id="PS50199"/>
    </source>
</evidence>
<protein>
    <submittedName>
        <fullName evidence="6">Putative RNA-binding protein C17H9.04c</fullName>
    </submittedName>
</protein>
<feature type="domain" description="RanBP2-type" evidence="5">
    <location>
        <begin position="75"/>
        <end position="104"/>
    </location>
</feature>
<dbReference type="InterPro" id="IPR001876">
    <property type="entry name" value="Znf_RanBP2"/>
</dbReference>
<dbReference type="Proteomes" id="UP000186817">
    <property type="component" value="Unassembled WGS sequence"/>
</dbReference>
<keyword evidence="1" id="KW-0479">Metal-binding</keyword>
<dbReference type="Gene3D" id="4.10.1060.10">
    <property type="entry name" value="Zinc finger, RanBP2-type"/>
    <property type="match status" value="4"/>
</dbReference>
<dbReference type="AlphaFoldDB" id="A0A1Q9D055"/>